<name>A0A850RFZ5_9GAMM</name>
<dbReference type="RefSeq" id="WP_176975331.1">
    <property type="nucleotide sequence ID" value="NZ_JABZEO010000002.1"/>
</dbReference>
<feature type="transmembrane region" description="Helical" evidence="1">
    <location>
        <begin position="20"/>
        <end position="38"/>
    </location>
</feature>
<sequence length="152" mass="16903">MDTHRAYPPLVLFPCVSRRLVFLAVATLMLALAVILALPLGWLTLLLVSAVVLGALQTLLGDVLGRAPWSIRCAIWQSDGFWTLRLVSGCEIEARLSPATFVSTLGVALVFIVEGSWWRRRTLMLAPDSLDPETLRRLRQRLRLAGERVEIA</sequence>
<dbReference type="Proteomes" id="UP000592294">
    <property type="component" value="Unassembled WGS sequence"/>
</dbReference>
<dbReference type="Pfam" id="PF07254">
    <property type="entry name" value="Cpta_toxin"/>
    <property type="match status" value="1"/>
</dbReference>
<keyword evidence="1" id="KW-1133">Transmembrane helix</keyword>
<dbReference type="AlphaFoldDB" id="A0A850RFZ5"/>
<evidence type="ECO:0000256" key="1">
    <source>
        <dbReference type="SAM" id="Phobius"/>
    </source>
</evidence>
<keyword evidence="3" id="KW-1185">Reference proteome</keyword>
<protein>
    <recommendedName>
        <fullName evidence="4">Toxin CptA</fullName>
    </recommendedName>
</protein>
<gene>
    <name evidence="2" type="ORF">HW932_04730</name>
</gene>
<proteinExistence type="predicted"/>
<dbReference type="EMBL" id="JABZEO010000002">
    <property type="protein sequence ID" value="NVZ08561.1"/>
    <property type="molecule type" value="Genomic_DNA"/>
</dbReference>
<keyword evidence="1" id="KW-0472">Membrane</keyword>
<organism evidence="2 3">
    <name type="scientific">Allochromatium humboldtianum</name>
    <dbReference type="NCBI Taxonomy" id="504901"/>
    <lineage>
        <taxon>Bacteria</taxon>
        <taxon>Pseudomonadati</taxon>
        <taxon>Pseudomonadota</taxon>
        <taxon>Gammaproteobacteria</taxon>
        <taxon>Chromatiales</taxon>
        <taxon>Chromatiaceae</taxon>
        <taxon>Allochromatium</taxon>
    </lineage>
</organism>
<evidence type="ECO:0000313" key="3">
    <source>
        <dbReference type="Proteomes" id="UP000592294"/>
    </source>
</evidence>
<evidence type="ECO:0000313" key="2">
    <source>
        <dbReference type="EMBL" id="NVZ08561.1"/>
    </source>
</evidence>
<accession>A0A850RFZ5</accession>
<feature type="transmembrane region" description="Helical" evidence="1">
    <location>
        <begin position="96"/>
        <end position="117"/>
    </location>
</feature>
<evidence type="ECO:0008006" key="4">
    <source>
        <dbReference type="Google" id="ProtNLM"/>
    </source>
</evidence>
<dbReference type="InterPro" id="IPR009883">
    <property type="entry name" value="YgfX"/>
</dbReference>
<keyword evidence="1" id="KW-0812">Transmembrane</keyword>
<reference evidence="2 3" key="1">
    <citation type="submission" date="2020-06" db="EMBL/GenBank/DDBJ databases">
        <title>Whole-genome sequence of Allochromatium humboldtianum DSM 21881, type strain.</title>
        <authorList>
            <person name="Kyndt J.A."/>
            <person name="Meyer T.E."/>
        </authorList>
    </citation>
    <scope>NUCLEOTIDE SEQUENCE [LARGE SCALE GENOMIC DNA]</scope>
    <source>
        <strain evidence="2 3">DSM 21881</strain>
    </source>
</reference>
<comment type="caution">
    <text evidence="2">The sequence shown here is derived from an EMBL/GenBank/DDBJ whole genome shotgun (WGS) entry which is preliminary data.</text>
</comment>